<dbReference type="Pfam" id="PF19263">
    <property type="entry name" value="DUF5906"/>
    <property type="match status" value="1"/>
</dbReference>
<evidence type="ECO:0000313" key="6">
    <source>
        <dbReference type="EMBL" id="SLN11083.1"/>
    </source>
</evidence>
<dbReference type="GO" id="GO:0016787">
    <property type="term" value="F:hydrolase activity"/>
    <property type="evidence" value="ECO:0007669"/>
    <property type="project" value="UniProtKB-KW"/>
</dbReference>
<dbReference type="Gene3D" id="1.10.150.20">
    <property type="entry name" value="5' to 3' exonuclease, C-terminal subdomain"/>
    <property type="match status" value="2"/>
</dbReference>
<dbReference type="Gene3D" id="3.40.50.300">
    <property type="entry name" value="P-loop containing nucleotide triphosphate hydrolases"/>
    <property type="match status" value="1"/>
</dbReference>
<keyword evidence="1" id="KW-0547">Nucleotide-binding</keyword>
<dbReference type="InterPro" id="IPR014818">
    <property type="entry name" value="Phage/plasmid_primase_P4_C"/>
</dbReference>
<name>A0A1X6Y569_9RHOB</name>
<dbReference type="Pfam" id="PF14520">
    <property type="entry name" value="HHH_5"/>
    <property type="match status" value="1"/>
</dbReference>
<dbReference type="SUPFAM" id="SSF52540">
    <property type="entry name" value="P-loop containing nucleoside triphosphate hydrolases"/>
    <property type="match status" value="1"/>
</dbReference>
<dbReference type="PANTHER" id="PTHR35372:SF2">
    <property type="entry name" value="SF3 HELICASE DOMAIN-CONTAINING PROTEIN"/>
    <property type="match status" value="1"/>
</dbReference>
<accession>A0A1X6Y569</accession>
<dbReference type="RefSeq" id="WP_085815809.1">
    <property type="nucleotide sequence ID" value="NZ_FWFU01000001.1"/>
</dbReference>
<dbReference type="EMBL" id="FWFU01000001">
    <property type="protein sequence ID" value="SLN11083.1"/>
    <property type="molecule type" value="Genomic_DNA"/>
</dbReference>
<dbReference type="Proteomes" id="UP000193207">
    <property type="component" value="Unassembled WGS sequence"/>
</dbReference>
<sequence>MRKHIKILRTRVARYEEVAQNIREQAVGGGAEAPAPDGNEEQCADDPEDEDDLTALKGIGPALDDKLKAAGIRTFHDLSEATDDALDGVKKGLSKRAKTGGWRKAAVDAAAAMAPEEVDPGEPEEDQDNDKLTDIGGITGAVEKTLRNAGITSFEQVALMSDREFEELTEGLGEKSVKHRWVDQADVLASKKAQASHEVVSDIEEDRAAHDDRVFAGLASAAEGITAADIWCLLDAERTDLGNAERMLVKYGDKVLDVDGVGVMAWTGVRWLADPQGGSLDRVAQETARSVARDLTTARVLHQYAPDLVKYLPMSKKEAQVMREGDKRGDGRVEDPEAVRFSVEELAGWAKTSQSQKSIAAISKLARSHMQASANDLDADNAMLGVRNGAVNLRTGELVAPSQELMISKTCKTHYDQKAECPEWLSFLNDIFNGDADTIRYIQRWMGYILTGETDEQKFLFLDGTGSNGKGVLTLTFEEILGDYVTTISKDYLMKQRGSFNNGGTDEVLANLRGARLIHASEGDPSDVLDEARLKHFSGQGTVTAAKKYQSMISFLPVGKIVMDTNDLPNIHSQGDAIWRRVKVINFPNSYANPGDKNYVAGVSKPKDIGVKNRLRSERAGILAWAVRGAVEWYAEQSLGEEPAAVSDRINRYQVETDPTGDFFEQCCEINSKTFCAHGNLYKAYCAYLDHNAAGNPVSTKAFGAILDEKKLKREKPGGTVIRRGIALNAHGKAYLDGKRPNAHDLDHPMNLISGGKS</sequence>
<reference evidence="6 7" key="1">
    <citation type="submission" date="2017-03" db="EMBL/GenBank/DDBJ databases">
        <authorList>
            <person name="Afonso C.L."/>
            <person name="Miller P.J."/>
            <person name="Scott M.A."/>
            <person name="Spackman E."/>
            <person name="Goraichik I."/>
            <person name="Dimitrov K.M."/>
            <person name="Suarez D.L."/>
            <person name="Swayne D.E."/>
        </authorList>
    </citation>
    <scope>NUCLEOTIDE SEQUENCE [LARGE SCALE GENOMIC DNA]</scope>
    <source>
        <strain evidence="6 7">CECT 8110</strain>
    </source>
</reference>
<protein>
    <recommendedName>
        <fullName evidence="5">SF3 helicase domain-containing protein</fullName>
    </recommendedName>
</protein>
<evidence type="ECO:0000256" key="1">
    <source>
        <dbReference type="ARBA" id="ARBA00022741"/>
    </source>
</evidence>
<feature type="compositionally biased region" description="Acidic residues" evidence="4">
    <location>
        <begin position="38"/>
        <end position="50"/>
    </location>
</feature>
<dbReference type="InterPro" id="IPR045455">
    <property type="entry name" value="NrS-1_pol-like_helicase"/>
</dbReference>
<dbReference type="Pfam" id="PF08706">
    <property type="entry name" value="D5_N"/>
    <property type="match status" value="1"/>
</dbReference>
<dbReference type="InterPro" id="IPR027417">
    <property type="entry name" value="P-loop_NTPase"/>
</dbReference>
<proteinExistence type="predicted"/>
<dbReference type="InterPro" id="IPR006500">
    <property type="entry name" value="Helicase_put_C_phage/plasmid"/>
</dbReference>
<dbReference type="PANTHER" id="PTHR35372">
    <property type="entry name" value="ATP BINDING PROTEIN-RELATED"/>
    <property type="match status" value="1"/>
</dbReference>
<evidence type="ECO:0000256" key="3">
    <source>
        <dbReference type="ARBA" id="ARBA00022840"/>
    </source>
</evidence>
<feature type="domain" description="SF3 helicase" evidence="5">
    <location>
        <begin position="437"/>
        <end position="600"/>
    </location>
</feature>
<keyword evidence="7" id="KW-1185">Reference proteome</keyword>
<keyword evidence="3" id="KW-0067">ATP-binding</keyword>
<gene>
    <name evidence="6" type="ORF">ROH8110_00059</name>
</gene>
<dbReference type="InterPro" id="IPR014015">
    <property type="entry name" value="Helicase_SF3_DNA-vir"/>
</dbReference>
<organism evidence="6 7">
    <name type="scientific">Roseovarius halotolerans</name>
    <dbReference type="NCBI Taxonomy" id="505353"/>
    <lineage>
        <taxon>Bacteria</taxon>
        <taxon>Pseudomonadati</taxon>
        <taxon>Pseudomonadota</taxon>
        <taxon>Alphaproteobacteria</taxon>
        <taxon>Rhodobacterales</taxon>
        <taxon>Roseobacteraceae</taxon>
        <taxon>Roseovarius</taxon>
    </lineage>
</organism>
<keyword evidence="2" id="KW-0378">Hydrolase</keyword>
<evidence type="ECO:0000259" key="5">
    <source>
        <dbReference type="PROSITE" id="PS51206"/>
    </source>
</evidence>
<dbReference type="NCBIfam" id="TIGR01613">
    <property type="entry name" value="primase_Cterm"/>
    <property type="match status" value="1"/>
</dbReference>
<dbReference type="GO" id="GO:0005524">
    <property type="term" value="F:ATP binding"/>
    <property type="evidence" value="ECO:0007669"/>
    <property type="project" value="UniProtKB-KW"/>
</dbReference>
<feature type="region of interest" description="Disordered" evidence="4">
    <location>
        <begin position="26"/>
        <end position="50"/>
    </location>
</feature>
<evidence type="ECO:0000313" key="7">
    <source>
        <dbReference type="Proteomes" id="UP000193207"/>
    </source>
</evidence>
<dbReference type="PROSITE" id="PS51206">
    <property type="entry name" value="SF3_HELICASE_1"/>
    <property type="match status" value="1"/>
</dbReference>
<dbReference type="AlphaFoldDB" id="A0A1X6Y569"/>
<dbReference type="OrthoDB" id="9763644at2"/>
<dbReference type="SMART" id="SM00885">
    <property type="entry name" value="D5_N"/>
    <property type="match status" value="1"/>
</dbReference>
<evidence type="ECO:0000256" key="2">
    <source>
        <dbReference type="ARBA" id="ARBA00022801"/>
    </source>
</evidence>
<evidence type="ECO:0000256" key="4">
    <source>
        <dbReference type="SAM" id="MobiDB-lite"/>
    </source>
</evidence>
<dbReference type="InterPro" id="IPR051620">
    <property type="entry name" value="ORF904-like_C"/>
</dbReference>